<sequence>MSTPANSSMSPAEKITMLDHLFGPMIIGVFLQTFIVGVVFAQTLQYFSRSTPDPIFCRRVRVGSIVIIIVGLALCAKSILDIENVYCDHIFSTSDPVPVSPSPLLIARPALGKVPHFAAQCFLTFQVWVTSEKMVIPTFLGASGSLLSLALFIVYVARRSMDPNAVPSLMVAKRWIFPSIFSAAVVDVYLSLVIVYFVLQTKKPIRSYRLDMNMARQMASIAVTTCLPGAIMTCLTAMFELNETKIAVWMFFAVPLGSVYALCVLYALNSRDDLAEESVARAWSGQEGTSGVHSGGVGSDPSNPCPVNGFFTRSKDSRAPQSVSFAPGGGAGGMRDVELAEMEKGEDEQDQDQDQDQGGFIPKAMKKHRKGMRSGVEFEVQVTRTIERFDSFDDSTVKEVEHQREGGGP</sequence>
<keyword evidence="5" id="KW-1185">Reference proteome</keyword>
<dbReference type="PANTHER" id="PTHR40465:SF1">
    <property type="entry name" value="DUF6534 DOMAIN-CONTAINING PROTEIN"/>
    <property type="match status" value="1"/>
</dbReference>
<dbReference type="STRING" id="269621.A0A238F7D0"/>
<feature type="compositionally biased region" description="Acidic residues" evidence="1">
    <location>
        <begin position="344"/>
        <end position="355"/>
    </location>
</feature>
<feature type="domain" description="DUF6534" evidence="3">
    <location>
        <begin position="183"/>
        <end position="272"/>
    </location>
</feature>
<evidence type="ECO:0000259" key="3">
    <source>
        <dbReference type="Pfam" id="PF20152"/>
    </source>
</evidence>
<feature type="region of interest" description="Disordered" evidence="1">
    <location>
        <begin position="285"/>
        <end position="373"/>
    </location>
</feature>
<evidence type="ECO:0000313" key="5">
    <source>
        <dbReference type="Proteomes" id="UP000198372"/>
    </source>
</evidence>
<feature type="transmembrane region" description="Helical" evidence="2">
    <location>
        <begin position="246"/>
        <end position="268"/>
    </location>
</feature>
<organism evidence="4 5">
    <name type="scientific">Microbotryum intermedium</name>
    <dbReference type="NCBI Taxonomy" id="269621"/>
    <lineage>
        <taxon>Eukaryota</taxon>
        <taxon>Fungi</taxon>
        <taxon>Dikarya</taxon>
        <taxon>Basidiomycota</taxon>
        <taxon>Pucciniomycotina</taxon>
        <taxon>Microbotryomycetes</taxon>
        <taxon>Microbotryales</taxon>
        <taxon>Microbotryaceae</taxon>
        <taxon>Microbotryum</taxon>
    </lineage>
</organism>
<dbReference type="EMBL" id="FMSP01000003">
    <property type="protein sequence ID" value="SCV67923.1"/>
    <property type="molecule type" value="Genomic_DNA"/>
</dbReference>
<reference evidence="5" key="1">
    <citation type="submission" date="2016-09" db="EMBL/GenBank/DDBJ databases">
        <authorList>
            <person name="Jeantristanb JTB J.-T."/>
            <person name="Ricardo R."/>
        </authorList>
    </citation>
    <scope>NUCLEOTIDE SEQUENCE [LARGE SCALE GENOMIC DNA]</scope>
</reference>
<dbReference type="OrthoDB" id="3265526at2759"/>
<accession>A0A238F7D0</accession>
<name>A0A238F7D0_9BASI</name>
<feature type="transmembrane region" description="Helical" evidence="2">
    <location>
        <begin position="21"/>
        <end position="42"/>
    </location>
</feature>
<dbReference type="PANTHER" id="PTHR40465">
    <property type="entry name" value="CHROMOSOME 1, WHOLE GENOME SHOTGUN SEQUENCE"/>
    <property type="match status" value="1"/>
</dbReference>
<dbReference type="AlphaFoldDB" id="A0A238F7D0"/>
<feature type="transmembrane region" description="Helical" evidence="2">
    <location>
        <begin position="175"/>
        <end position="199"/>
    </location>
</feature>
<feature type="transmembrane region" description="Helical" evidence="2">
    <location>
        <begin position="62"/>
        <end position="80"/>
    </location>
</feature>
<feature type="transmembrane region" description="Helical" evidence="2">
    <location>
        <begin position="219"/>
        <end position="240"/>
    </location>
</feature>
<gene>
    <name evidence="4" type="ORF">BQ2448_44</name>
</gene>
<dbReference type="InterPro" id="IPR045339">
    <property type="entry name" value="DUF6534"/>
</dbReference>
<evidence type="ECO:0000256" key="1">
    <source>
        <dbReference type="SAM" id="MobiDB-lite"/>
    </source>
</evidence>
<protein>
    <submittedName>
        <fullName evidence="4">BQ2448_44 protein</fullName>
    </submittedName>
</protein>
<evidence type="ECO:0000313" key="4">
    <source>
        <dbReference type="EMBL" id="SCV67923.1"/>
    </source>
</evidence>
<keyword evidence="2" id="KW-0812">Transmembrane</keyword>
<keyword evidence="2" id="KW-0472">Membrane</keyword>
<keyword evidence="2" id="KW-1133">Transmembrane helix</keyword>
<dbReference type="Proteomes" id="UP000198372">
    <property type="component" value="Unassembled WGS sequence"/>
</dbReference>
<proteinExistence type="predicted"/>
<feature type="transmembrane region" description="Helical" evidence="2">
    <location>
        <begin position="134"/>
        <end position="155"/>
    </location>
</feature>
<evidence type="ECO:0000256" key="2">
    <source>
        <dbReference type="SAM" id="Phobius"/>
    </source>
</evidence>
<dbReference type="Pfam" id="PF20152">
    <property type="entry name" value="DUF6534"/>
    <property type="match status" value="1"/>
</dbReference>